<sequence>MKTTGVISRVFSLDFIDSDLDFLVTLTDFDSALHFPLASHSYMGLDLRLTSPSRLFGIDIDRGSQLNNASINSTVICGERL</sequence>
<dbReference type="Proteomes" id="UP000271098">
    <property type="component" value="Unassembled WGS sequence"/>
</dbReference>
<name>A0A183E806_9BILA</name>
<dbReference type="WBParaSite" id="GPUH_0001711901-mRNA-1">
    <property type="protein sequence ID" value="GPUH_0001711901-mRNA-1"/>
    <property type="gene ID" value="GPUH_0001711901"/>
</dbReference>
<proteinExistence type="predicted"/>
<evidence type="ECO:0000313" key="3">
    <source>
        <dbReference type="WBParaSite" id="GPUH_0001711901-mRNA-1"/>
    </source>
</evidence>
<dbReference type="AlphaFoldDB" id="A0A183E806"/>
<reference evidence="3" key="1">
    <citation type="submission" date="2016-06" db="UniProtKB">
        <authorList>
            <consortium name="WormBaseParasite"/>
        </authorList>
    </citation>
    <scope>IDENTIFICATION</scope>
</reference>
<evidence type="ECO:0000313" key="1">
    <source>
        <dbReference type="EMBL" id="VDN29158.1"/>
    </source>
</evidence>
<evidence type="ECO:0000313" key="2">
    <source>
        <dbReference type="Proteomes" id="UP000271098"/>
    </source>
</evidence>
<organism evidence="3">
    <name type="scientific">Gongylonema pulchrum</name>
    <dbReference type="NCBI Taxonomy" id="637853"/>
    <lineage>
        <taxon>Eukaryota</taxon>
        <taxon>Metazoa</taxon>
        <taxon>Ecdysozoa</taxon>
        <taxon>Nematoda</taxon>
        <taxon>Chromadorea</taxon>
        <taxon>Rhabditida</taxon>
        <taxon>Spirurina</taxon>
        <taxon>Spiruromorpha</taxon>
        <taxon>Spiruroidea</taxon>
        <taxon>Gongylonematidae</taxon>
        <taxon>Gongylonema</taxon>
    </lineage>
</organism>
<keyword evidence="2" id="KW-1185">Reference proteome</keyword>
<accession>A0A183E806</accession>
<protein>
    <submittedName>
        <fullName evidence="1 3">Uncharacterized protein</fullName>
    </submittedName>
</protein>
<reference evidence="1 2" key="2">
    <citation type="submission" date="2018-11" db="EMBL/GenBank/DDBJ databases">
        <authorList>
            <consortium name="Pathogen Informatics"/>
        </authorList>
    </citation>
    <scope>NUCLEOTIDE SEQUENCE [LARGE SCALE GENOMIC DNA]</scope>
</reference>
<dbReference type="EMBL" id="UYRT01084681">
    <property type="protein sequence ID" value="VDN29158.1"/>
    <property type="molecule type" value="Genomic_DNA"/>
</dbReference>
<gene>
    <name evidence="1" type="ORF">GPUH_LOCUS17097</name>
</gene>